<comment type="subcellular location">
    <subcellularLocation>
        <location evidence="1">Nucleus</location>
    </subcellularLocation>
</comment>
<dbReference type="Gene3D" id="3.30.160.60">
    <property type="entry name" value="Classic Zinc Finger"/>
    <property type="match status" value="7"/>
</dbReference>
<name>A0A8C4RFP6_ERPCA</name>
<dbReference type="Pfam" id="PF00096">
    <property type="entry name" value="zf-C2H2"/>
    <property type="match status" value="7"/>
</dbReference>
<sequence length="451" mass="51276">MEKVFPAVQEPQYLQHKYDEGILEEVCNVKEETDPTLHWGLLMMNGIEVDDEHCKWRSGHLEQESVCMNKEEEEDDCDCGPLDFSVDFEQMSYYTNVQKKETVSVTKKEDLKHESDWQSFNPDEEAPASIQHPSVQVNQELFMKITAKASGSRPSQEALPINDSFDFSSLVQNSLHRRAQQTADDENITKITSGLDVQDDSVPVMKLAPAGALASQLQKHISESVTVHQQQSTFKSRDGKLNQIQQKYKCSECGKQYSRMRNLQIHTRNHTGEKRYCCSECGKAFISSKYLQIHKGIHTGDKRYCCSECGKAFTSSKYLQIHKRIHTGEKPYCCSDCGKAFTSSKYLQIHKRIHTGEKPYECTECGKRFSQKSALQTHTRTHTGEKPYGCSECGKAFTSSSYLQIHTRVHTGEKPYGCSTCGKRFSLKSALQTHICVTLVCAQKLRICQQK</sequence>
<keyword evidence="14" id="KW-1185">Reference proteome</keyword>
<dbReference type="FunFam" id="3.30.160.60:FF:000688">
    <property type="entry name" value="zinc finger protein 197 isoform X1"/>
    <property type="match status" value="2"/>
</dbReference>
<evidence type="ECO:0000256" key="6">
    <source>
        <dbReference type="ARBA" id="ARBA00022833"/>
    </source>
</evidence>
<feature type="domain" description="C2H2-type" evidence="12">
    <location>
        <begin position="360"/>
        <end position="387"/>
    </location>
</feature>
<dbReference type="SMART" id="SM00355">
    <property type="entry name" value="ZnF_C2H2"/>
    <property type="match status" value="7"/>
</dbReference>
<dbReference type="Proteomes" id="UP000694620">
    <property type="component" value="Chromosome 1"/>
</dbReference>
<dbReference type="InterPro" id="IPR013087">
    <property type="entry name" value="Znf_C2H2_type"/>
</dbReference>
<keyword evidence="7" id="KW-0805">Transcription regulation</keyword>
<dbReference type="SUPFAM" id="SSF57667">
    <property type="entry name" value="beta-beta-alpha zinc fingers"/>
    <property type="match status" value="4"/>
</dbReference>
<dbReference type="Ensembl" id="ENSECRT00000000802.1">
    <property type="protein sequence ID" value="ENSECRP00000000788.1"/>
    <property type="gene ID" value="ENSECRG00000000511.1"/>
</dbReference>
<evidence type="ECO:0000256" key="4">
    <source>
        <dbReference type="ARBA" id="ARBA00022737"/>
    </source>
</evidence>
<dbReference type="GO" id="GO:0000978">
    <property type="term" value="F:RNA polymerase II cis-regulatory region sequence-specific DNA binding"/>
    <property type="evidence" value="ECO:0007669"/>
    <property type="project" value="TreeGrafter"/>
</dbReference>
<dbReference type="GO" id="GO:0008270">
    <property type="term" value="F:zinc ion binding"/>
    <property type="evidence" value="ECO:0007669"/>
    <property type="project" value="UniProtKB-KW"/>
</dbReference>
<evidence type="ECO:0000256" key="3">
    <source>
        <dbReference type="ARBA" id="ARBA00022723"/>
    </source>
</evidence>
<feature type="domain" description="C2H2-type" evidence="12">
    <location>
        <begin position="248"/>
        <end position="275"/>
    </location>
</feature>
<dbReference type="GO" id="GO:0005634">
    <property type="term" value="C:nucleus"/>
    <property type="evidence" value="ECO:0007669"/>
    <property type="project" value="UniProtKB-SubCell"/>
</dbReference>
<evidence type="ECO:0000256" key="5">
    <source>
        <dbReference type="ARBA" id="ARBA00022771"/>
    </source>
</evidence>
<dbReference type="GO" id="GO:0006357">
    <property type="term" value="P:regulation of transcription by RNA polymerase II"/>
    <property type="evidence" value="ECO:0007669"/>
    <property type="project" value="TreeGrafter"/>
</dbReference>
<reference evidence="13" key="3">
    <citation type="submission" date="2025-09" db="UniProtKB">
        <authorList>
            <consortium name="Ensembl"/>
        </authorList>
    </citation>
    <scope>IDENTIFICATION</scope>
</reference>
<dbReference type="FunFam" id="3.30.160.60:FF:000557">
    <property type="entry name" value="zinc finger and SCAN domain-containing protein 29"/>
    <property type="match status" value="1"/>
</dbReference>
<keyword evidence="5 11" id="KW-0863">Zinc-finger</keyword>
<comment type="similarity">
    <text evidence="2">Belongs to the krueppel C2H2-type zinc-finger protein family.</text>
</comment>
<evidence type="ECO:0000256" key="7">
    <source>
        <dbReference type="ARBA" id="ARBA00023015"/>
    </source>
</evidence>
<evidence type="ECO:0000256" key="1">
    <source>
        <dbReference type="ARBA" id="ARBA00004123"/>
    </source>
</evidence>
<keyword evidence="9" id="KW-0804">Transcription</keyword>
<feature type="domain" description="C2H2-type" evidence="12">
    <location>
        <begin position="416"/>
        <end position="434"/>
    </location>
</feature>
<evidence type="ECO:0000313" key="14">
    <source>
        <dbReference type="Proteomes" id="UP000694620"/>
    </source>
</evidence>
<evidence type="ECO:0000256" key="8">
    <source>
        <dbReference type="ARBA" id="ARBA00023125"/>
    </source>
</evidence>
<dbReference type="PROSITE" id="PS00028">
    <property type="entry name" value="ZINC_FINGER_C2H2_1"/>
    <property type="match status" value="6"/>
</dbReference>
<evidence type="ECO:0000256" key="11">
    <source>
        <dbReference type="PROSITE-ProRule" id="PRU00042"/>
    </source>
</evidence>
<evidence type="ECO:0000313" key="13">
    <source>
        <dbReference type="Ensembl" id="ENSECRP00000000788.1"/>
    </source>
</evidence>
<keyword evidence="3" id="KW-0479">Metal-binding</keyword>
<dbReference type="PROSITE" id="PS50157">
    <property type="entry name" value="ZINC_FINGER_C2H2_2"/>
    <property type="match status" value="7"/>
</dbReference>
<keyword evidence="4" id="KW-0677">Repeat</keyword>
<dbReference type="GO" id="GO:0003700">
    <property type="term" value="F:DNA-binding transcription factor activity"/>
    <property type="evidence" value="ECO:0007669"/>
    <property type="project" value="TreeGrafter"/>
</dbReference>
<feature type="domain" description="C2H2-type" evidence="12">
    <location>
        <begin position="304"/>
        <end position="331"/>
    </location>
</feature>
<reference evidence="13" key="1">
    <citation type="submission" date="2021-06" db="EMBL/GenBank/DDBJ databases">
        <authorList>
            <consortium name="Wellcome Sanger Institute Data Sharing"/>
        </authorList>
    </citation>
    <scope>NUCLEOTIDE SEQUENCE [LARGE SCALE GENOMIC DNA]</scope>
</reference>
<organism evidence="13 14">
    <name type="scientific">Erpetoichthys calabaricus</name>
    <name type="common">Rope fish</name>
    <name type="synonym">Calamoichthys calabaricus</name>
    <dbReference type="NCBI Taxonomy" id="27687"/>
    <lineage>
        <taxon>Eukaryota</taxon>
        <taxon>Metazoa</taxon>
        <taxon>Chordata</taxon>
        <taxon>Craniata</taxon>
        <taxon>Vertebrata</taxon>
        <taxon>Euteleostomi</taxon>
        <taxon>Actinopterygii</taxon>
        <taxon>Polypteriformes</taxon>
        <taxon>Polypteridae</taxon>
        <taxon>Erpetoichthys</taxon>
    </lineage>
</organism>
<dbReference type="GeneTree" id="ENSGT00940000154469"/>
<dbReference type="PANTHER" id="PTHR24390:SF254">
    <property type="entry name" value="EXPRESSED SEQUENCE AW146154-RELATED"/>
    <property type="match status" value="1"/>
</dbReference>
<protein>
    <submittedName>
        <fullName evidence="13">Zinc finger protein 160-like</fullName>
    </submittedName>
</protein>
<evidence type="ECO:0000256" key="9">
    <source>
        <dbReference type="ARBA" id="ARBA00023163"/>
    </source>
</evidence>
<dbReference type="FunFam" id="3.30.160.60:FF:002063">
    <property type="entry name" value="RB associated KRAB zinc finger"/>
    <property type="match status" value="2"/>
</dbReference>
<keyword evidence="6" id="KW-0862">Zinc</keyword>
<accession>A0A8C4RFP6</accession>
<evidence type="ECO:0000256" key="2">
    <source>
        <dbReference type="ARBA" id="ARBA00006991"/>
    </source>
</evidence>
<dbReference type="InterPro" id="IPR036236">
    <property type="entry name" value="Znf_C2H2_sf"/>
</dbReference>
<keyword evidence="10" id="KW-0539">Nucleus</keyword>
<dbReference type="FunFam" id="3.30.160.60:FF:001228">
    <property type="entry name" value="Zinc finger protein 236"/>
    <property type="match status" value="1"/>
</dbReference>
<feature type="domain" description="C2H2-type" evidence="12">
    <location>
        <begin position="332"/>
        <end position="359"/>
    </location>
</feature>
<feature type="domain" description="C2H2-type" evidence="12">
    <location>
        <begin position="388"/>
        <end position="415"/>
    </location>
</feature>
<feature type="domain" description="C2H2-type" evidence="12">
    <location>
        <begin position="276"/>
        <end position="303"/>
    </location>
</feature>
<keyword evidence="8" id="KW-0238">DNA-binding</keyword>
<dbReference type="FunFam" id="3.30.160.60:FF:001498">
    <property type="entry name" value="Zinc finger protein 404"/>
    <property type="match status" value="1"/>
</dbReference>
<dbReference type="PANTHER" id="PTHR24390">
    <property type="entry name" value="ZINC FINGER PROTEIN"/>
    <property type="match status" value="1"/>
</dbReference>
<proteinExistence type="inferred from homology"/>
<evidence type="ECO:0000259" key="12">
    <source>
        <dbReference type="PROSITE" id="PS50157"/>
    </source>
</evidence>
<evidence type="ECO:0000256" key="10">
    <source>
        <dbReference type="ARBA" id="ARBA00023242"/>
    </source>
</evidence>
<reference evidence="13" key="2">
    <citation type="submission" date="2025-08" db="UniProtKB">
        <authorList>
            <consortium name="Ensembl"/>
        </authorList>
    </citation>
    <scope>IDENTIFICATION</scope>
</reference>
<dbReference type="AlphaFoldDB" id="A0A8C4RFP6"/>